<organism evidence="1 2">
    <name type="scientific">Desulfomicrobium apsheronum</name>
    <dbReference type="NCBI Taxonomy" id="52560"/>
    <lineage>
        <taxon>Bacteria</taxon>
        <taxon>Pseudomonadati</taxon>
        <taxon>Thermodesulfobacteriota</taxon>
        <taxon>Desulfovibrionia</taxon>
        <taxon>Desulfovibrionales</taxon>
        <taxon>Desulfomicrobiaceae</taxon>
        <taxon>Desulfomicrobium</taxon>
    </lineage>
</organism>
<keyword evidence="2" id="KW-1185">Reference proteome</keyword>
<name>A0A1I3WXN0_9BACT</name>
<dbReference type="SUPFAM" id="SSF69279">
    <property type="entry name" value="Phage tail proteins"/>
    <property type="match status" value="1"/>
</dbReference>
<accession>A0A1I3WXN0</accession>
<sequence>MRHPTAGSSWFTFETSAALGFRVYGFSGAREMLRHYGFEIELVPDPGNLDFAALPGRAASLSIQDKSGGIRHMHGVIHRFIQLHSANQRTHYRCLLVPRFHFLNQVKTMDHLLCQDIEAHVNLREEPAYQKVLP</sequence>
<dbReference type="Gene3D" id="2.30.110.50">
    <property type="match status" value="1"/>
</dbReference>
<dbReference type="RefSeq" id="WP_092376651.1">
    <property type="nucleotide sequence ID" value="NZ_FORX01000014.1"/>
</dbReference>
<reference evidence="2" key="1">
    <citation type="submission" date="2016-10" db="EMBL/GenBank/DDBJ databases">
        <authorList>
            <person name="Varghese N."/>
            <person name="Submissions S."/>
        </authorList>
    </citation>
    <scope>NUCLEOTIDE SEQUENCE [LARGE SCALE GENOMIC DNA]</scope>
    <source>
        <strain evidence="2">DSM 5918</strain>
    </source>
</reference>
<dbReference type="AlphaFoldDB" id="A0A1I3WXN0"/>
<gene>
    <name evidence="1" type="ORF">SAMN04488082_114111</name>
</gene>
<protein>
    <submittedName>
        <fullName evidence="1">Phage late control gene D protein (GPD)</fullName>
    </submittedName>
</protein>
<proteinExistence type="predicted"/>
<dbReference type="STRING" id="52560.SAMN04488082_114111"/>
<evidence type="ECO:0000313" key="1">
    <source>
        <dbReference type="EMBL" id="SFK12192.1"/>
    </source>
</evidence>
<dbReference type="OrthoDB" id="9831044at2"/>
<evidence type="ECO:0000313" key="2">
    <source>
        <dbReference type="Proteomes" id="UP000198635"/>
    </source>
</evidence>
<dbReference type="Proteomes" id="UP000198635">
    <property type="component" value="Unassembled WGS sequence"/>
</dbReference>
<dbReference type="Pfam" id="PF05954">
    <property type="entry name" value="Phage_GPD"/>
    <property type="match status" value="1"/>
</dbReference>
<dbReference type="EMBL" id="FORX01000014">
    <property type="protein sequence ID" value="SFK12192.1"/>
    <property type="molecule type" value="Genomic_DNA"/>
</dbReference>